<reference evidence="1" key="1">
    <citation type="submission" date="2022-06" db="EMBL/GenBank/DDBJ databases">
        <title>Complete Genome of Aeromonas sp. Strain SOD01 Isolated from an Urban Freshwater Stream.</title>
        <authorList>
            <person name="Williams L.E."/>
            <person name="Brysgel T."/>
            <person name="Capestro E.M."/>
            <person name="Foltz G.V."/>
            <person name="Gardner A.E."/>
            <person name="Ingrassia J."/>
            <person name="Peterson E."/>
            <person name="Arruda J."/>
            <person name="Flaherty I."/>
            <person name="Hunt M."/>
            <person name="Pappas G."/>
            <person name="Ramsaran S."/>
            <person name="Rocha M."/>
        </authorList>
    </citation>
    <scope>NUCLEOTIDE SEQUENCE</scope>
    <source>
        <strain evidence="1">SOD01</strain>
    </source>
</reference>
<dbReference type="RefSeq" id="WP_252994762.1">
    <property type="nucleotide sequence ID" value="NZ_CP099717.1"/>
</dbReference>
<organism evidence="1 2">
    <name type="scientific">Aeromonas encheleia</name>
    <dbReference type="NCBI Taxonomy" id="73010"/>
    <lineage>
        <taxon>Bacteria</taxon>
        <taxon>Pseudomonadati</taxon>
        <taxon>Pseudomonadota</taxon>
        <taxon>Gammaproteobacteria</taxon>
        <taxon>Aeromonadales</taxon>
        <taxon>Aeromonadaceae</taxon>
        <taxon>Aeromonas</taxon>
    </lineage>
</organism>
<dbReference type="EMBL" id="CP099717">
    <property type="protein sequence ID" value="USV56522.1"/>
    <property type="molecule type" value="Genomic_DNA"/>
</dbReference>
<evidence type="ECO:0000313" key="1">
    <source>
        <dbReference type="EMBL" id="USV56522.1"/>
    </source>
</evidence>
<dbReference type="AlphaFoldDB" id="A0AAE9MES7"/>
<keyword evidence="2" id="KW-1185">Reference proteome</keyword>
<evidence type="ECO:0000313" key="2">
    <source>
        <dbReference type="Proteomes" id="UP001056890"/>
    </source>
</evidence>
<accession>A0AAE9MES7</accession>
<dbReference type="PROSITE" id="PS51257">
    <property type="entry name" value="PROKAR_LIPOPROTEIN"/>
    <property type="match status" value="1"/>
</dbReference>
<sequence length="191" mass="20988">MRDLRLWSPIFIILLLVGCAKGDNPAEQRSNIQQMRQQTLSTLYGQNPNIRQEVARSKGYAVFNNVNNNLLVLSAGSGYGVLRDNRTGRDTYMKMATAGMGIGMGIKKFQAVIIFNDTAALDRFITTGFDASAQADMAAKSANDGKVVVSEAANADFQKVKMYQLTEKGVAVQATMQGYKYWPDDELNGTK</sequence>
<gene>
    <name evidence="1" type="ORF">NHF51_14325</name>
</gene>
<dbReference type="Proteomes" id="UP001056890">
    <property type="component" value="Chromosome"/>
</dbReference>
<protein>
    <submittedName>
        <fullName evidence="1">YSC84-related protein</fullName>
    </submittedName>
</protein>
<name>A0AAE9MES7_9GAMM</name>
<proteinExistence type="predicted"/>